<name>A0ABN7PG57_TIMPD</name>
<evidence type="ECO:0000259" key="3">
    <source>
        <dbReference type="Pfam" id="PF07780"/>
    </source>
</evidence>
<feature type="coiled-coil region" evidence="1">
    <location>
        <begin position="65"/>
        <end position="102"/>
    </location>
</feature>
<keyword evidence="1" id="KW-0175">Coiled coil</keyword>
<evidence type="ECO:0000313" key="5">
    <source>
        <dbReference type="Proteomes" id="UP001153148"/>
    </source>
</evidence>
<accession>A0ABN7PG57</accession>
<sequence>MVSSQRTKRDLLDAGWNRFAFNDEGLPDWFVEDEKVHMKKDAPVPKELVDEYKQKMQEMNVRPIKKVIEAKARKKKRAVRRLEKAKKKVESIMDNVDVSDREKANQIKRLYKNAKSTPKKEVTYVVSKKHMAGKKARRPPGVKGHYKVVDPRLKKDTRRAKLELKGKKGRKGKANKGGQQKSRGKKTKKK</sequence>
<dbReference type="Proteomes" id="UP001153148">
    <property type="component" value="Unassembled WGS sequence"/>
</dbReference>
<dbReference type="EMBL" id="CAJPIN010050495">
    <property type="protein sequence ID" value="CAG2066107.1"/>
    <property type="molecule type" value="Genomic_DNA"/>
</dbReference>
<dbReference type="InterPro" id="IPR012920">
    <property type="entry name" value="rRNA_MeTfrase_SPB1-like_C"/>
</dbReference>
<feature type="compositionally biased region" description="Basic and acidic residues" evidence="2">
    <location>
        <begin position="147"/>
        <end position="166"/>
    </location>
</feature>
<protein>
    <recommendedName>
        <fullName evidence="3">Ribosomal RNA methyltransferase SPB1-like C-terminal domain-containing protein</fullName>
    </recommendedName>
</protein>
<dbReference type="Pfam" id="PF07780">
    <property type="entry name" value="Spb1_C"/>
    <property type="match status" value="1"/>
</dbReference>
<keyword evidence="5" id="KW-1185">Reference proteome</keyword>
<feature type="region of interest" description="Disordered" evidence="2">
    <location>
        <begin position="127"/>
        <end position="190"/>
    </location>
</feature>
<evidence type="ECO:0000256" key="2">
    <source>
        <dbReference type="SAM" id="MobiDB-lite"/>
    </source>
</evidence>
<comment type="caution">
    <text evidence="4">The sequence shown here is derived from an EMBL/GenBank/DDBJ whole genome shotgun (WGS) entry which is preliminary data.</text>
</comment>
<proteinExistence type="predicted"/>
<gene>
    <name evidence="4" type="ORF">TPAB3V08_LOCUS13050</name>
</gene>
<evidence type="ECO:0000256" key="1">
    <source>
        <dbReference type="SAM" id="Coils"/>
    </source>
</evidence>
<evidence type="ECO:0000313" key="4">
    <source>
        <dbReference type="EMBL" id="CAG2066107.1"/>
    </source>
</evidence>
<organism evidence="4 5">
    <name type="scientific">Timema podura</name>
    <name type="common">Walking stick</name>
    <dbReference type="NCBI Taxonomy" id="61482"/>
    <lineage>
        <taxon>Eukaryota</taxon>
        <taxon>Metazoa</taxon>
        <taxon>Ecdysozoa</taxon>
        <taxon>Arthropoda</taxon>
        <taxon>Hexapoda</taxon>
        <taxon>Insecta</taxon>
        <taxon>Pterygota</taxon>
        <taxon>Neoptera</taxon>
        <taxon>Polyneoptera</taxon>
        <taxon>Phasmatodea</taxon>
        <taxon>Timematodea</taxon>
        <taxon>Timematoidea</taxon>
        <taxon>Timematidae</taxon>
        <taxon>Timema</taxon>
    </lineage>
</organism>
<reference evidence="4" key="1">
    <citation type="submission" date="2021-03" db="EMBL/GenBank/DDBJ databases">
        <authorList>
            <person name="Tran Van P."/>
        </authorList>
    </citation>
    <scope>NUCLEOTIDE SEQUENCE</scope>
</reference>
<feature type="domain" description="Ribosomal RNA methyltransferase SPB1-like C-terminal" evidence="3">
    <location>
        <begin position="1"/>
        <end position="162"/>
    </location>
</feature>
<feature type="compositionally biased region" description="Basic residues" evidence="2">
    <location>
        <begin position="127"/>
        <end position="146"/>
    </location>
</feature>
<feature type="non-terminal residue" evidence="4">
    <location>
        <position position="190"/>
    </location>
</feature>